<proteinExistence type="predicted"/>
<sequence>MATLQKAAEKANVMKGVEGTGLDGISGTSCQTRSAMKELSKSCQNIHLMSRRVMFVTKKTGAWSSAVLGQETEHMLPSGSMSDS</sequence>
<protein>
    <submittedName>
        <fullName evidence="1">Uncharacterized protein</fullName>
    </submittedName>
</protein>
<name>A0ABU7CH25_9TELE</name>
<accession>A0ABU7CH25</accession>
<gene>
    <name evidence="1" type="ORF">ATANTOWER_001448</name>
</gene>
<organism evidence="1 2">
    <name type="scientific">Ataeniobius toweri</name>
    <dbReference type="NCBI Taxonomy" id="208326"/>
    <lineage>
        <taxon>Eukaryota</taxon>
        <taxon>Metazoa</taxon>
        <taxon>Chordata</taxon>
        <taxon>Craniata</taxon>
        <taxon>Vertebrata</taxon>
        <taxon>Euteleostomi</taxon>
        <taxon>Actinopterygii</taxon>
        <taxon>Neopterygii</taxon>
        <taxon>Teleostei</taxon>
        <taxon>Neoteleostei</taxon>
        <taxon>Acanthomorphata</taxon>
        <taxon>Ovalentaria</taxon>
        <taxon>Atherinomorphae</taxon>
        <taxon>Cyprinodontiformes</taxon>
        <taxon>Goodeidae</taxon>
        <taxon>Ataeniobius</taxon>
    </lineage>
</organism>
<keyword evidence="2" id="KW-1185">Reference proteome</keyword>
<reference evidence="1 2" key="1">
    <citation type="submission" date="2021-07" db="EMBL/GenBank/DDBJ databases">
        <authorList>
            <person name="Palmer J.M."/>
        </authorList>
    </citation>
    <scope>NUCLEOTIDE SEQUENCE [LARGE SCALE GENOMIC DNA]</scope>
    <source>
        <strain evidence="1 2">AT_MEX2019</strain>
        <tissue evidence="1">Muscle</tissue>
    </source>
</reference>
<dbReference type="EMBL" id="JAHUTI010089658">
    <property type="protein sequence ID" value="MED6261150.1"/>
    <property type="molecule type" value="Genomic_DNA"/>
</dbReference>
<evidence type="ECO:0000313" key="2">
    <source>
        <dbReference type="Proteomes" id="UP001345963"/>
    </source>
</evidence>
<evidence type="ECO:0000313" key="1">
    <source>
        <dbReference type="EMBL" id="MED6261150.1"/>
    </source>
</evidence>
<dbReference type="Proteomes" id="UP001345963">
    <property type="component" value="Unassembled WGS sequence"/>
</dbReference>
<comment type="caution">
    <text evidence="1">The sequence shown here is derived from an EMBL/GenBank/DDBJ whole genome shotgun (WGS) entry which is preliminary data.</text>
</comment>